<accession>A0ABP9ZAX6</accession>
<evidence type="ECO:0000313" key="1">
    <source>
        <dbReference type="EMBL" id="GAA5816272.1"/>
    </source>
</evidence>
<evidence type="ECO:0000313" key="2">
    <source>
        <dbReference type="Proteomes" id="UP001473302"/>
    </source>
</evidence>
<protein>
    <submittedName>
        <fullName evidence="1">Uncharacterized protein</fullName>
    </submittedName>
</protein>
<keyword evidence="2" id="KW-1185">Reference proteome</keyword>
<organism evidence="1 2">
    <name type="scientific">Mucor flavus</name>
    <dbReference type="NCBI Taxonomy" id="439312"/>
    <lineage>
        <taxon>Eukaryota</taxon>
        <taxon>Fungi</taxon>
        <taxon>Fungi incertae sedis</taxon>
        <taxon>Mucoromycota</taxon>
        <taxon>Mucoromycotina</taxon>
        <taxon>Mucoromycetes</taxon>
        <taxon>Mucorales</taxon>
        <taxon>Mucorineae</taxon>
        <taxon>Mucoraceae</taxon>
        <taxon>Mucor</taxon>
    </lineage>
</organism>
<name>A0ABP9ZAX6_9FUNG</name>
<dbReference type="EMBL" id="BAABUK010000031">
    <property type="protein sequence ID" value="GAA5816272.1"/>
    <property type="molecule type" value="Genomic_DNA"/>
</dbReference>
<reference evidence="1 2" key="1">
    <citation type="submission" date="2024-04" db="EMBL/GenBank/DDBJ databases">
        <title>genome sequences of Mucor flavus KT1a and Helicostylum pulchrum KT1b strains isolated from the surface of a dry-aged beef.</title>
        <authorList>
            <person name="Toyotome T."/>
            <person name="Hosono M."/>
            <person name="Torimaru M."/>
            <person name="Fukuda K."/>
            <person name="Mikami N."/>
        </authorList>
    </citation>
    <scope>NUCLEOTIDE SEQUENCE [LARGE SCALE GENOMIC DNA]</scope>
    <source>
        <strain evidence="1 2">KT1a</strain>
    </source>
</reference>
<sequence length="169" mass="19354">MIATESSGDRYPDGGSCIVSQRQISCSTGFCEVKADYMKNNTVSTHLELLRLCIFGKDTIDNEDVENVVLLQAVGHRVIVYLYQQHDGGFYSAFEVDSIEVPKSILELPGFIMKLDDIKRLINLYELFCATKKDRTDFFRRKIPSPNIYEMNIIINTRKPKKVKTSLEF</sequence>
<comment type="caution">
    <text evidence="1">The sequence shown here is derived from an EMBL/GenBank/DDBJ whole genome shotgun (WGS) entry which is preliminary data.</text>
</comment>
<dbReference type="Proteomes" id="UP001473302">
    <property type="component" value="Unassembled WGS sequence"/>
</dbReference>
<proteinExistence type="predicted"/>
<gene>
    <name evidence="1" type="ORF">MFLAVUS_009798</name>
</gene>